<dbReference type="AlphaFoldDB" id="A0A7K0C0A6"/>
<keyword evidence="2" id="KW-1185">Reference proteome</keyword>
<sequence>MGDRMSGVDGTRPNVARMYDYYLGGKDNFAADRAAVAEVLKAAPEAAALARANRAFLGRAVRWLAGRGVGRFLDLGAGLPTQENVHQVALDVRPDARVVYVDNDPMVTMHAQALIGASEQVGIINADMRDTAEILADPLVREIVAAGEPVAVLFVSVLHFLTDEERPGEVVRAFMDAMPPGSHLVISHATADVRPDDAHKAASVYNRASAPMVTRSKERIEALFRGAELLEPGVVPVMDWPTRQGILGGHQWILGGIGRKP</sequence>
<evidence type="ECO:0000313" key="1">
    <source>
        <dbReference type="EMBL" id="MQY06871.1"/>
    </source>
</evidence>
<proteinExistence type="predicted"/>
<dbReference type="Proteomes" id="UP000487268">
    <property type="component" value="Unassembled WGS sequence"/>
</dbReference>
<reference evidence="1 2" key="1">
    <citation type="submission" date="2019-10" db="EMBL/GenBank/DDBJ databases">
        <title>Actinomadura rubteroloni sp. nov. and Actinomadura macrotermitis sp. nov., isolated from the gut of fungus growing-termite Macrotermes natalensis.</title>
        <authorList>
            <person name="Benndorf R."/>
            <person name="Martin K."/>
            <person name="Kuefner M."/>
            <person name="De Beer W."/>
            <person name="Kaster A.-K."/>
            <person name="Vollmers J."/>
            <person name="Poulsen M."/>
            <person name="Beemelmanns C."/>
        </authorList>
    </citation>
    <scope>NUCLEOTIDE SEQUENCE [LARGE SCALE GENOMIC DNA]</scope>
    <source>
        <strain evidence="1 2">RB68</strain>
    </source>
</reference>
<gene>
    <name evidence="1" type="ORF">ACRB68_49680</name>
</gene>
<dbReference type="SUPFAM" id="SSF53335">
    <property type="entry name" value="S-adenosyl-L-methionine-dependent methyltransferases"/>
    <property type="match status" value="1"/>
</dbReference>
<dbReference type="OrthoDB" id="3216820at2"/>
<evidence type="ECO:0008006" key="3">
    <source>
        <dbReference type="Google" id="ProtNLM"/>
    </source>
</evidence>
<dbReference type="InterPro" id="IPR029063">
    <property type="entry name" value="SAM-dependent_MTases_sf"/>
</dbReference>
<accession>A0A7K0C0A6</accession>
<name>A0A7K0C0A6_9ACTN</name>
<dbReference type="InterPro" id="IPR006764">
    <property type="entry name" value="SAM_dep_MeTrfase_SAV2177_type"/>
</dbReference>
<dbReference type="Gene3D" id="3.40.50.150">
    <property type="entry name" value="Vaccinia Virus protein VP39"/>
    <property type="match status" value="1"/>
</dbReference>
<evidence type="ECO:0000313" key="2">
    <source>
        <dbReference type="Proteomes" id="UP000487268"/>
    </source>
</evidence>
<organism evidence="1 2">
    <name type="scientific">Actinomadura macrotermitis</name>
    <dbReference type="NCBI Taxonomy" id="2585200"/>
    <lineage>
        <taxon>Bacteria</taxon>
        <taxon>Bacillati</taxon>
        <taxon>Actinomycetota</taxon>
        <taxon>Actinomycetes</taxon>
        <taxon>Streptosporangiales</taxon>
        <taxon>Thermomonosporaceae</taxon>
        <taxon>Actinomadura</taxon>
    </lineage>
</organism>
<dbReference type="Pfam" id="PF04672">
    <property type="entry name" value="Methyltransf_19"/>
    <property type="match status" value="1"/>
</dbReference>
<protein>
    <recommendedName>
        <fullName evidence="3">SAM-dependent methyltransferase</fullName>
    </recommendedName>
</protein>
<dbReference type="EMBL" id="WEGH01000003">
    <property type="protein sequence ID" value="MQY06871.1"/>
    <property type="molecule type" value="Genomic_DNA"/>
</dbReference>
<comment type="caution">
    <text evidence="1">The sequence shown here is derived from an EMBL/GenBank/DDBJ whole genome shotgun (WGS) entry which is preliminary data.</text>
</comment>
<dbReference type="PIRSF" id="PIRSF017393">
    <property type="entry name" value="MTase_SAV2177"/>
    <property type="match status" value="1"/>
</dbReference>